<dbReference type="PANTHER" id="PTHR35317:SF35">
    <property type="entry name" value="DUF4219 DOMAIN-CONTAINING PROTEIN"/>
    <property type="match status" value="1"/>
</dbReference>
<evidence type="ECO:0000313" key="1">
    <source>
        <dbReference type="EMBL" id="KAL2325904.1"/>
    </source>
</evidence>
<dbReference type="Proteomes" id="UP001603857">
    <property type="component" value="Unassembled WGS sequence"/>
</dbReference>
<proteinExistence type="predicted"/>
<sequence length="173" mass="20376">MAGNNLPYGEGVSIHRPSIFNGENYAYWKIRMKIFIEAIDIGIWEAVENGPFVPTVLLKDSNDIFEKPLKDWTKDDGRQVHYDKKAKNIITFTLFIDEFFRLTHEGTNDVKRSRKHTLTREHKMLKMNSGESVCDFQKPFTHLINHLTDLDMTFEKEELNLKVLQCLDRTWQQ</sequence>
<dbReference type="PANTHER" id="PTHR35317">
    <property type="entry name" value="OS04G0629600 PROTEIN"/>
    <property type="match status" value="1"/>
</dbReference>
<keyword evidence="2" id="KW-1185">Reference proteome</keyword>
<organism evidence="1 2">
    <name type="scientific">Flemingia macrophylla</name>
    <dbReference type="NCBI Taxonomy" id="520843"/>
    <lineage>
        <taxon>Eukaryota</taxon>
        <taxon>Viridiplantae</taxon>
        <taxon>Streptophyta</taxon>
        <taxon>Embryophyta</taxon>
        <taxon>Tracheophyta</taxon>
        <taxon>Spermatophyta</taxon>
        <taxon>Magnoliopsida</taxon>
        <taxon>eudicotyledons</taxon>
        <taxon>Gunneridae</taxon>
        <taxon>Pentapetalae</taxon>
        <taxon>rosids</taxon>
        <taxon>fabids</taxon>
        <taxon>Fabales</taxon>
        <taxon>Fabaceae</taxon>
        <taxon>Papilionoideae</taxon>
        <taxon>50 kb inversion clade</taxon>
        <taxon>NPAAA clade</taxon>
        <taxon>indigoferoid/millettioid clade</taxon>
        <taxon>Phaseoleae</taxon>
        <taxon>Flemingia</taxon>
    </lineage>
</organism>
<name>A0ABD1LQW1_9FABA</name>
<reference evidence="1 2" key="1">
    <citation type="submission" date="2024-08" db="EMBL/GenBank/DDBJ databases">
        <title>Insights into the chromosomal genome structure of Flemingia macrophylla.</title>
        <authorList>
            <person name="Ding Y."/>
            <person name="Zhao Y."/>
            <person name="Bi W."/>
            <person name="Wu M."/>
            <person name="Zhao G."/>
            <person name="Gong Y."/>
            <person name="Li W."/>
            <person name="Zhang P."/>
        </authorList>
    </citation>
    <scope>NUCLEOTIDE SEQUENCE [LARGE SCALE GENOMIC DNA]</scope>
    <source>
        <strain evidence="1">DYQJB</strain>
        <tissue evidence="1">Leaf</tissue>
    </source>
</reference>
<evidence type="ECO:0008006" key="3">
    <source>
        <dbReference type="Google" id="ProtNLM"/>
    </source>
</evidence>
<dbReference type="AlphaFoldDB" id="A0ABD1LQW1"/>
<gene>
    <name evidence="1" type="ORF">Fmac_024962</name>
</gene>
<evidence type="ECO:0000313" key="2">
    <source>
        <dbReference type="Proteomes" id="UP001603857"/>
    </source>
</evidence>
<protein>
    <recommendedName>
        <fullName evidence="3">DUF4219 domain-containing protein</fullName>
    </recommendedName>
</protein>
<comment type="caution">
    <text evidence="1">The sequence shown here is derived from an EMBL/GenBank/DDBJ whole genome shotgun (WGS) entry which is preliminary data.</text>
</comment>
<accession>A0ABD1LQW1</accession>
<dbReference type="EMBL" id="JBGMDY010000008">
    <property type="protein sequence ID" value="KAL2325904.1"/>
    <property type="molecule type" value="Genomic_DNA"/>
</dbReference>